<feature type="compositionally biased region" description="Basic residues" evidence="7">
    <location>
        <begin position="63"/>
        <end position="74"/>
    </location>
</feature>
<sequence length="382" mass="40954">MANNNNPTEGLTDDFLDQILSYGAHEGNLAGNDVNLAGTTTPGGSMALQLSSSGGDITGSGGYHHHHQHQHHHQLSGGGGGFPLGLSLEQSGKGGFFKPDEASGSGKRFRDDFVDLKAVSSTNNDNNDRGDSVHLNNLFPAFGHVQQQQQAHSVRPPSHQNQINQPFLGHPTPGAVAVVPHPPAIRPRVRARRGQATDPHSIAERLRRERIAERMKALQELVPSSNKTDRAAMLDEIVDYVKFLRLQVKVKNISLSLEVQVSMHLLVCIHVSVILLQQLQVLSMSRLGGAGAVAQLVADIPLSSAEGGASEGGSNQPAWEKWSTDGTEHQVAKLMEEDVGAAMQFLQSKALCIMPISLASAIYHDQPPDASTMIKPEPNAPS</sequence>
<organism evidence="9 10">
    <name type="scientific">Aquilegia coerulea</name>
    <name type="common">Rocky mountain columbine</name>
    <dbReference type="NCBI Taxonomy" id="218851"/>
    <lineage>
        <taxon>Eukaryota</taxon>
        <taxon>Viridiplantae</taxon>
        <taxon>Streptophyta</taxon>
        <taxon>Embryophyta</taxon>
        <taxon>Tracheophyta</taxon>
        <taxon>Spermatophyta</taxon>
        <taxon>Magnoliopsida</taxon>
        <taxon>Ranunculales</taxon>
        <taxon>Ranunculaceae</taxon>
        <taxon>Thalictroideae</taxon>
        <taxon>Aquilegia</taxon>
    </lineage>
</organism>
<gene>
    <name evidence="9" type="ORF">AQUCO_01700590v1</name>
</gene>
<dbReference type="PROSITE" id="PS50888">
    <property type="entry name" value="BHLH"/>
    <property type="match status" value="1"/>
</dbReference>
<keyword evidence="10" id="KW-1185">Reference proteome</keyword>
<dbReference type="InterPro" id="IPR011598">
    <property type="entry name" value="bHLH_dom"/>
</dbReference>
<dbReference type="PANTHER" id="PTHR16223">
    <property type="entry name" value="TRANSCRIPTION FACTOR BHLH83-RELATED"/>
    <property type="match status" value="1"/>
</dbReference>
<dbReference type="InterPro" id="IPR036638">
    <property type="entry name" value="HLH_DNA-bd_sf"/>
</dbReference>
<accession>A0A2G5DNT6</accession>
<evidence type="ECO:0000256" key="5">
    <source>
        <dbReference type="ARBA" id="ARBA00023163"/>
    </source>
</evidence>
<dbReference type="InParanoid" id="A0A2G5DNT6"/>
<dbReference type="SUPFAM" id="SSF47459">
    <property type="entry name" value="HLH, helix-loop-helix DNA-binding domain"/>
    <property type="match status" value="1"/>
</dbReference>
<evidence type="ECO:0000256" key="2">
    <source>
        <dbReference type="ARBA" id="ARBA00011738"/>
    </source>
</evidence>
<evidence type="ECO:0000256" key="6">
    <source>
        <dbReference type="ARBA" id="ARBA00023242"/>
    </source>
</evidence>
<dbReference type="FunCoup" id="A0A2G5DNT6">
    <property type="interactions" value="2856"/>
</dbReference>
<reference evidence="9 10" key="1">
    <citation type="submission" date="2017-09" db="EMBL/GenBank/DDBJ databases">
        <title>WGS assembly of Aquilegia coerulea Goldsmith.</title>
        <authorList>
            <person name="Hodges S."/>
            <person name="Kramer E."/>
            <person name="Nordborg M."/>
            <person name="Tomkins J."/>
            <person name="Borevitz J."/>
            <person name="Derieg N."/>
            <person name="Yan J."/>
            <person name="Mihaltcheva S."/>
            <person name="Hayes R.D."/>
            <person name="Rokhsar D."/>
        </authorList>
    </citation>
    <scope>NUCLEOTIDE SEQUENCE [LARGE SCALE GENOMIC DNA]</scope>
    <source>
        <strain evidence="10">cv. Goldsmith</strain>
    </source>
</reference>
<proteinExistence type="predicted"/>
<dbReference type="FunFam" id="4.10.280.10:FF:000044">
    <property type="entry name" value="Basic helix-loop-helix transcription factor"/>
    <property type="match status" value="1"/>
</dbReference>
<dbReference type="STRING" id="218851.A0A2G5DNT6"/>
<dbReference type="Pfam" id="PF00010">
    <property type="entry name" value="HLH"/>
    <property type="match status" value="1"/>
</dbReference>
<protein>
    <recommendedName>
        <fullName evidence="8">BHLH domain-containing protein</fullName>
    </recommendedName>
</protein>
<evidence type="ECO:0000256" key="3">
    <source>
        <dbReference type="ARBA" id="ARBA00023015"/>
    </source>
</evidence>
<dbReference type="SMART" id="SM00353">
    <property type="entry name" value="HLH"/>
    <property type="match status" value="1"/>
</dbReference>
<keyword evidence="6" id="KW-0539">Nucleus</keyword>
<dbReference type="PANTHER" id="PTHR16223:SF198">
    <property type="entry name" value="DEHYDROGENASE, PUTATIVE, EXPRESSED-RELATED"/>
    <property type="match status" value="1"/>
</dbReference>
<dbReference type="Proteomes" id="UP000230069">
    <property type="component" value="Unassembled WGS sequence"/>
</dbReference>
<evidence type="ECO:0000313" key="10">
    <source>
        <dbReference type="Proteomes" id="UP000230069"/>
    </source>
</evidence>
<dbReference type="InterPro" id="IPR045843">
    <property type="entry name" value="IND-like"/>
</dbReference>
<evidence type="ECO:0000256" key="7">
    <source>
        <dbReference type="SAM" id="MobiDB-lite"/>
    </source>
</evidence>
<dbReference type="EMBL" id="KZ305034">
    <property type="protein sequence ID" value="PIA45149.1"/>
    <property type="molecule type" value="Genomic_DNA"/>
</dbReference>
<evidence type="ECO:0000259" key="8">
    <source>
        <dbReference type="PROSITE" id="PS50888"/>
    </source>
</evidence>
<dbReference type="GO" id="GO:0005634">
    <property type="term" value="C:nucleus"/>
    <property type="evidence" value="ECO:0007669"/>
    <property type="project" value="UniProtKB-SubCell"/>
</dbReference>
<feature type="domain" description="BHLH" evidence="8">
    <location>
        <begin position="195"/>
        <end position="244"/>
    </location>
</feature>
<evidence type="ECO:0000313" key="9">
    <source>
        <dbReference type="EMBL" id="PIA45149.1"/>
    </source>
</evidence>
<keyword evidence="3" id="KW-0805">Transcription regulation</keyword>
<dbReference type="OrthoDB" id="690068at2759"/>
<feature type="region of interest" description="Disordered" evidence="7">
    <location>
        <begin position="45"/>
        <end position="87"/>
    </location>
</feature>
<dbReference type="GO" id="GO:0000981">
    <property type="term" value="F:DNA-binding transcription factor activity, RNA polymerase II-specific"/>
    <property type="evidence" value="ECO:0007669"/>
    <property type="project" value="TreeGrafter"/>
</dbReference>
<dbReference type="AlphaFoldDB" id="A0A2G5DNT6"/>
<dbReference type="Gene3D" id="4.10.280.10">
    <property type="entry name" value="Helix-loop-helix DNA-binding domain"/>
    <property type="match status" value="1"/>
</dbReference>
<dbReference type="GO" id="GO:0000978">
    <property type="term" value="F:RNA polymerase II cis-regulatory region sequence-specific DNA binding"/>
    <property type="evidence" value="ECO:0007669"/>
    <property type="project" value="TreeGrafter"/>
</dbReference>
<comment type="subcellular location">
    <subcellularLocation>
        <location evidence="1">Nucleus</location>
    </subcellularLocation>
</comment>
<evidence type="ECO:0000256" key="1">
    <source>
        <dbReference type="ARBA" id="ARBA00004123"/>
    </source>
</evidence>
<name>A0A2G5DNT6_AQUCA</name>
<keyword evidence="4" id="KW-0238">DNA-binding</keyword>
<dbReference type="GO" id="GO:0046983">
    <property type="term" value="F:protein dimerization activity"/>
    <property type="evidence" value="ECO:0007669"/>
    <property type="project" value="InterPro"/>
</dbReference>
<keyword evidence="5" id="KW-0804">Transcription</keyword>
<evidence type="ECO:0000256" key="4">
    <source>
        <dbReference type="ARBA" id="ARBA00023125"/>
    </source>
</evidence>
<comment type="subunit">
    <text evidence="2">Homodimer.</text>
</comment>